<organism evidence="11 12">
    <name type="scientific">Lithospermum erythrorhizon</name>
    <name type="common">Purple gromwell</name>
    <name type="synonym">Lithospermum officinale var. erythrorhizon</name>
    <dbReference type="NCBI Taxonomy" id="34254"/>
    <lineage>
        <taxon>Eukaryota</taxon>
        <taxon>Viridiplantae</taxon>
        <taxon>Streptophyta</taxon>
        <taxon>Embryophyta</taxon>
        <taxon>Tracheophyta</taxon>
        <taxon>Spermatophyta</taxon>
        <taxon>Magnoliopsida</taxon>
        <taxon>eudicotyledons</taxon>
        <taxon>Gunneridae</taxon>
        <taxon>Pentapetalae</taxon>
        <taxon>asterids</taxon>
        <taxon>lamiids</taxon>
        <taxon>Boraginales</taxon>
        <taxon>Boraginaceae</taxon>
        <taxon>Boraginoideae</taxon>
        <taxon>Lithospermeae</taxon>
        <taxon>Lithospermum</taxon>
    </lineage>
</organism>
<dbReference type="InterPro" id="IPR028925">
    <property type="entry name" value="RRM_DME"/>
</dbReference>
<protein>
    <submittedName>
        <fullName evidence="11">DNA-binding transcription factor</fullName>
    </submittedName>
</protein>
<dbReference type="Proteomes" id="UP001454036">
    <property type="component" value="Unassembled WGS sequence"/>
</dbReference>
<keyword evidence="12" id="KW-1185">Reference proteome</keyword>
<keyword evidence="4" id="KW-0479">Metal-binding</keyword>
<dbReference type="GO" id="GO:0035514">
    <property type="term" value="F:DNA demethylase activity"/>
    <property type="evidence" value="ECO:0007669"/>
    <property type="project" value="InterPro"/>
</dbReference>
<dbReference type="GO" id="GO:0019104">
    <property type="term" value="F:DNA N-glycosylase activity"/>
    <property type="evidence" value="ECO:0007669"/>
    <property type="project" value="InterPro"/>
</dbReference>
<dbReference type="EMBL" id="BAABME010001786">
    <property type="protein sequence ID" value="GAA0151431.1"/>
    <property type="molecule type" value="Genomic_DNA"/>
</dbReference>
<dbReference type="PANTHER" id="PTHR46213">
    <property type="entry name" value="TRANSCRIPTIONAL ACTIVATOR DEMETER"/>
    <property type="match status" value="1"/>
</dbReference>
<evidence type="ECO:0000256" key="5">
    <source>
        <dbReference type="ARBA" id="ARBA00023004"/>
    </source>
</evidence>
<feature type="domain" description="HhH-GPD" evidence="10">
    <location>
        <begin position="668"/>
        <end position="836"/>
    </location>
</feature>
<dbReference type="Gene3D" id="1.10.340.30">
    <property type="entry name" value="Hypothetical protein, domain 2"/>
    <property type="match status" value="1"/>
</dbReference>
<comment type="caution">
    <text evidence="11">The sequence shown here is derived from an EMBL/GenBank/DDBJ whole genome shotgun (WGS) entry which is preliminary data.</text>
</comment>
<dbReference type="GO" id="GO:0141166">
    <property type="term" value="P:chromosomal 5-methylcytosine DNA demethylation pathway"/>
    <property type="evidence" value="ECO:0007669"/>
    <property type="project" value="InterPro"/>
</dbReference>
<feature type="region of interest" description="Disordered" evidence="9">
    <location>
        <begin position="627"/>
        <end position="656"/>
    </location>
</feature>
<evidence type="ECO:0000256" key="2">
    <source>
        <dbReference type="ARBA" id="ARBA00004123"/>
    </source>
</evidence>
<feature type="compositionally biased region" description="Basic and acidic residues" evidence="9">
    <location>
        <begin position="538"/>
        <end position="549"/>
    </location>
</feature>
<dbReference type="PANTHER" id="PTHR46213:SF13">
    <property type="entry name" value="DEMETER-LIKE PROTEIN 2-RELATED"/>
    <property type="match status" value="1"/>
</dbReference>
<evidence type="ECO:0000313" key="11">
    <source>
        <dbReference type="EMBL" id="GAA0151431.1"/>
    </source>
</evidence>
<dbReference type="CDD" id="cd00056">
    <property type="entry name" value="ENDO3c"/>
    <property type="match status" value="1"/>
</dbReference>
<evidence type="ECO:0000259" key="10">
    <source>
        <dbReference type="SMART" id="SM00478"/>
    </source>
</evidence>
<dbReference type="SMART" id="SM00478">
    <property type="entry name" value="ENDO3c"/>
    <property type="match status" value="1"/>
</dbReference>
<dbReference type="InterPro" id="IPR011257">
    <property type="entry name" value="DNA_glycosylase"/>
</dbReference>
<dbReference type="AlphaFoldDB" id="A0AAV3PL52"/>
<evidence type="ECO:0000256" key="4">
    <source>
        <dbReference type="ARBA" id="ARBA00022723"/>
    </source>
</evidence>
<evidence type="ECO:0000256" key="1">
    <source>
        <dbReference type="ARBA" id="ARBA00001966"/>
    </source>
</evidence>
<evidence type="ECO:0000256" key="7">
    <source>
        <dbReference type="ARBA" id="ARBA00023125"/>
    </source>
</evidence>
<comment type="cofactor">
    <cofactor evidence="1">
        <name>[4Fe-4S] cluster</name>
        <dbReference type="ChEBI" id="CHEBI:49883"/>
    </cofactor>
</comment>
<accession>A0AAV3PL52</accession>
<dbReference type="Gene3D" id="1.10.1670.10">
    <property type="entry name" value="Helix-hairpin-Helix base-excision DNA repair enzymes (C-terminal)"/>
    <property type="match status" value="1"/>
</dbReference>
<dbReference type="GO" id="GO:0005634">
    <property type="term" value="C:nucleus"/>
    <property type="evidence" value="ECO:0007669"/>
    <property type="project" value="UniProtKB-SubCell"/>
</dbReference>
<feature type="region of interest" description="Disordered" evidence="9">
    <location>
        <begin position="535"/>
        <end position="561"/>
    </location>
</feature>
<gene>
    <name evidence="11" type="ORF">LIER_10153</name>
</gene>
<keyword evidence="7 11" id="KW-0238">DNA-binding</keyword>
<comment type="subcellular location">
    <subcellularLocation>
        <location evidence="2">Nucleus</location>
    </subcellularLocation>
</comment>
<comment type="similarity">
    <text evidence="3">Belongs to the DNA glycosylase family. DEMETER subfamily.</text>
</comment>
<feature type="region of interest" description="Disordered" evidence="9">
    <location>
        <begin position="863"/>
        <end position="883"/>
    </location>
</feature>
<evidence type="ECO:0000313" key="12">
    <source>
        <dbReference type="Proteomes" id="UP001454036"/>
    </source>
</evidence>
<dbReference type="InterPro" id="IPR044811">
    <property type="entry name" value="DME/ROS1"/>
</dbReference>
<dbReference type="SUPFAM" id="SSF48150">
    <property type="entry name" value="DNA-glycosylase"/>
    <property type="match status" value="1"/>
</dbReference>
<dbReference type="GO" id="GO:0003677">
    <property type="term" value="F:DNA binding"/>
    <property type="evidence" value="ECO:0007669"/>
    <property type="project" value="UniProtKB-KW"/>
</dbReference>
<proteinExistence type="inferred from homology"/>
<dbReference type="InterPro" id="IPR003265">
    <property type="entry name" value="HhH-GPD_domain"/>
</dbReference>
<evidence type="ECO:0000256" key="3">
    <source>
        <dbReference type="ARBA" id="ARBA00005646"/>
    </source>
</evidence>
<evidence type="ECO:0000256" key="6">
    <source>
        <dbReference type="ARBA" id="ARBA00023014"/>
    </source>
</evidence>
<sequence length="1171" mass="134018">MDLDPVVEDELKKEYILSPTTPAKLVPPRPYCLPNVMPISVETSVLEQNHVHLINESPQVRTPPQESILKRRQVKKSIAKRYRPKIDDETKIPKINISKPKRSSSKIVDGTWPDKKIKYVKSANSSIPASEHIFVEKSCRRSLDFGIDPQNFYLCQHENVNLQQQNEDFSQGEHEKKDEERVSFSFKWDFSFNLPPQDFENCVELKKLIKQYKRNISSVNGGDQGIRKLGHDISDQWKKRRLKRRRRVSFDKLNDLIAEICCLEVKGNKVGIDRRRKNLTHSSSMDFSSTPLLDWSLFKRKRSTRPFVRRNRSLPLVSPPTEANTECSVEVEENTAKCNNVESCHQRPNNVLQNSCSENGTSTISKNLAMPDFVTFENDVDTHTQNGLEGASAKLLIDAANNQQLGPPLIGDEPLQQMILYHDKNGALVPYKEKKYQLEVDIDQDTTEMWKLLTENGERSADEIKESEEWRKRRDLFRERAEEFISLMHHFQGNRKFTPWKGSVIDSVVGTFLTQNVSDTLSSSAFMSLRARYPAKPKGNDKDDNEEKTCNNAPVEETNDVNNELSDVCEASPPVESLSTACEIGAHDHREKSNFFRETLQLEQSNFLEQFYDHPSVEVISDHVDRLPSNSTSEEMANRKSNPPRKSGTKGKKVNLQPVDWDELRKTYSSTSRDRTDNRLDSVDWEAVRQAPVKDIEATIQKRGQQEILSRRIKALLERLVKDHGSTDLEWLRDVPPVKAKEFLLSIDGLGQKSVECIRLLTLHHKAFPVDTNVARIVVRLGWIPLKPLPENIQLHALSEYPQMDDIQKYLWPRLCTLDQPTLYELHYQLITFGKVFCIKRSPNCNGCPMRAECKHKASKDGSLLLPGPEHGSTTNNSPPSPELVSLELLHHSENDDIDYCQPLFSLSHEEALKKFKYLNEPEELTDIEDLPFDAKKDEDHSLNFINYGMEFLKHLENSSQELVKIPLEKDPKDRVKNKAKLRTEHQVFELPDDHPLLVNLNKREADDPSPYLFAIPTIGRSSISSLEKIQQLDLNQSETSTKDNPEVQEPDMVYGTILHPCRTALKGNFPLNGTYFQVNEVFVDFASSQMLIGVPESLLCNLPLRTLFCGNYISSIVKGLSNEEIISCFCERGFICVRGFVNDTGAPRQLPDSFHCITPNKGKKPQEWWG</sequence>
<dbReference type="GO" id="GO:0046872">
    <property type="term" value="F:metal ion binding"/>
    <property type="evidence" value="ECO:0007669"/>
    <property type="project" value="UniProtKB-KW"/>
</dbReference>
<evidence type="ECO:0000256" key="9">
    <source>
        <dbReference type="SAM" id="MobiDB-lite"/>
    </source>
</evidence>
<feature type="compositionally biased region" description="Polar residues" evidence="9">
    <location>
        <begin position="628"/>
        <end position="641"/>
    </location>
</feature>
<reference evidence="11 12" key="1">
    <citation type="submission" date="2024-01" db="EMBL/GenBank/DDBJ databases">
        <title>The complete chloroplast genome sequence of Lithospermum erythrorhizon: insights into the phylogenetic relationship among Boraginaceae species and the maternal lineages of purple gromwells.</title>
        <authorList>
            <person name="Okada T."/>
            <person name="Watanabe K."/>
        </authorList>
    </citation>
    <scope>NUCLEOTIDE SEQUENCE [LARGE SCALE GENOMIC DNA]</scope>
</reference>
<keyword evidence="6" id="KW-0411">Iron-sulfur</keyword>
<name>A0AAV3PL52_LITER</name>
<dbReference type="GO" id="GO:0006284">
    <property type="term" value="P:base-excision repair"/>
    <property type="evidence" value="ECO:0007669"/>
    <property type="project" value="InterPro"/>
</dbReference>
<dbReference type="InterPro" id="IPR023170">
    <property type="entry name" value="HhH_base_excis_C"/>
</dbReference>
<evidence type="ECO:0000256" key="8">
    <source>
        <dbReference type="ARBA" id="ARBA00023242"/>
    </source>
</evidence>
<keyword evidence="8" id="KW-0539">Nucleus</keyword>
<dbReference type="GO" id="GO:0051536">
    <property type="term" value="F:iron-sulfur cluster binding"/>
    <property type="evidence" value="ECO:0007669"/>
    <property type="project" value="UniProtKB-KW"/>
</dbReference>
<keyword evidence="5" id="KW-0408">Iron</keyword>
<dbReference type="Pfam" id="PF15628">
    <property type="entry name" value="RRM_DME"/>
    <property type="match status" value="1"/>
</dbReference>